<dbReference type="SUPFAM" id="SSF51735">
    <property type="entry name" value="NAD(P)-binding Rossmann-fold domains"/>
    <property type="match status" value="1"/>
</dbReference>
<evidence type="ECO:0000313" key="10">
    <source>
        <dbReference type="EMBL" id="CAF1928890.1"/>
    </source>
</evidence>
<evidence type="ECO:0000256" key="5">
    <source>
        <dbReference type="ARBA" id="ARBA00045998"/>
    </source>
</evidence>
<dbReference type="InterPro" id="IPR029903">
    <property type="entry name" value="RmlD-like-bd"/>
</dbReference>
<dbReference type="Gene3D" id="3.40.50.720">
    <property type="entry name" value="NAD(P)-binding Rossmann-like Domain"/>
    <property type="match status" value="1"/>
</dbReference>
<dbReference type="Proteomes" id="UP000663834">
    <property type="component" value="Unassembled WGS sequence"/>
</dbReference>
<dbReference type="Proteomes" id="UP000663855">
    <property type="component" value="Unassembled WGS sequence"/>
</dbReference>
<dbReference type="InterPro" id="IPR036291">
    <property type="entry name" value="NAD(P)-bd_dom_sf"/>
</dbReference>
<dbReference type="CDD" id="cd05254">
    <property type="entry name" value="dTDP_HR_like_SDR_e"/>
    <property type="match status" value="1"/>
</dbReference>
<evidence type="ECO:0000256" key="3">
    <source>
        <dbReference type="ARBA" id="ARBA00021596"/>
    </source>
</evidence>
<dbReference type="EMBL" id="CAJNRE010000570">
    <property type="protein sequence ID" value="CAF1928890.1"/>
    <property type="molecule type" value="Genomic_DNA"/>
</dbReference>
<evidence type="ECO:0000256" key="6">
    <source>
        <dbReference type="ARBA" id="ARBA00046786"/>
    </source>
</evidence>
<evidence type="ECO:0000256" key="1">
    <source>
        <dbReference type="ARBA" id="ARBA00005224"/>
    </source>
</evidence>
<dbReference type="Pfam" id="PF04321">
    <property type="entry name" value="RmlD_sub_bind"/>
    <property type="match status" value="1"/>
</dbReference>
<evidence type="ECO:0000256" key="2">
    <source>
        <dbReference type="ARBA" id="ARBA00008656"/>
    </source>
</evidence>
<comment type="subunit">
    <text evidence="6">Heterotrimer; composed of a catalytic MAT2A homodimer that binds one regulatory MAT2B chain. Heterohexamer; composed of a central, catalytic MAT2A homotetramer flanked on either side by a regulatory MAT2B chain. NADP binding increases the affinity for MAT2A.</text>
</comment>
<dbReference type="UniPathway" id="UPA00315">
    <property type="reaction ID" value="UER00080"/>
</dbReference>
<evidence type="ECO:0000256" key="4">
    <source>
        <dbReference type="ARBA" id="ARBA00029977"/>
    </source>
</evidence>
<evidence type="ECO:0000313" key="8">
    <source>
        <dbReference type="EMBL" id="CAF1380771.1"/>
    </source>
</evidence>
<dbReference type="InterPro" id="IPR005913">
    <property type="entry name" value="dTDP_dehydrorham_reduct"/>
</dbReference>
<comment type="caution">
    <text evidence="8">The sequence shown here is derived from an EMBL/GenBank/DDBJ whole genome shotgun (WGS) entry which is preliminary data.</text>
</comment>
<comment type="pathway">
    <text evidence="1">Amino-acid biosynthesis; S-adenosyl-L-methionine biosynthesis; S-adenosyl-L-methionine from L-methionine: step 1/1.</text>
</comment>
<dbReference type="EMBL" id="CAJNOW010003383">
    <property type="protein sequence ID" value="CAF1380771.1"/>
    <property type="molecule type" value="Genomic_DNA"/>
</dbReference>
<gene>
    <name evidence="9" type="ORF">CJN711_LOCUS32001</name>
    <name evidence="8" type="ORF">KQP761_LOCUS8703</name>
    <name evidence="10" type="ORF">MBJ925_LOCUS3824</name>
</gene>
<sequence length="301" mass="33966">MKVFIIGASGLVGSHCLAHFKEQGWIVKGSHCNFTTDNTCYYNTLQPHSDQNFDVVLFGPEVIVHCAALTNVDYCEKHEKESYEHTLESTRHVCELAIKCGARVVYISTDYVFDGNSGPYQENDTLNPINVYGKHKLLAEQLVRSSLIDYLVLRVTNVYGDEARGKNFVARIIQHCQQKQPICLKLPYDQFATPINANDIARAMFVLLSDKKTGIYHLASTDYMNRVELARRTLSYFPDAEFMSIEPVDSTTMKQTATRPLVGGLLKVKFATEYPTFVFNSVDNYLSSTTKTSISILENKT</sequence>
<comment type="function">
    <text evidence="5">Regulatory subunit of S-adenosylmethionine synthetase 2, an enzyme that catalyzes the formation of S-adenosylmethionine from methionine and ATP. Regulates MAT2A catalytic activity by changing its kinetic properties, increasing its affinity for L-methionine. Can bind NADP (in vitro).</text>
</comment>
<accession>A0A815JDB0</accession>
<dbReference type="OrthoDB" id="6235964at2759"/>
<dbReference type="PANTHER" id="PTHR10491">
    <property type="entry name" value="DTDP-4-DEHYDRORHAMNOSE REDUCTASE"/>
    <property type="match status" value="1"/>
</dbReference>
<evidence type="ECO:0000313" key="11">
    <source>
        <dbReference type="Proteomes" id="UP000663834"/>
    </source>
</evidence>
<name>A0A815JDB0_9BILA</name>
<organism evidence="8 11">
    <name type="scientific">Rotaria magnacalcarata</name>
    <dbReference type="NCBI Taxonomy" id="392030"/>
    <lineage>
        <taxon>Eukaryota</taxon>
        <taxon>Metazoa</taxon>
        <taxon>Spiralia</taxon>
        <taxon>Gnathifera</taxon>
        <taxon>Rotifera</taxon>
        <taxon>Eurotatoria</taxon>
        <taxon>Bdelloidea</taxon>
        <taxon>Philodinida</taxon>
        <taxon>Philodinidae</taxon>
        <taxon>Rotaria</taxon>
    </lineage>
</organism>
<dbReference type="GO" id="GO:0006556">
    <property type="term" value="P:S-adenosylmethionine biosynthetic process"/>
    <property type="evidence" value="ECO:0007669"/>
    <property type="project" value="UniProtKB-UniPathway"/>
</dbReference>
<reference evidence="8" key="1">
    <citation type="submission" date="2021-02" db="EMBL/GenBank/DDBJ databases">
        <authorList>
            <person name="Nowell W R."/>
        </authorList>
    </citation>
    <scope>NUCLEOTIDE SEQUENCE</scope>
</reference>
<comment type="similarity">
    <text evidence="2">Belongs to the dTDP-4-dehydrorhamnose reductase family. MAT2B subfamily.</text>
</comment>
<evidence type="ECO:0000313" key="9">
    <source>
        <dbReference type="EMBL" id="CAF1571513.1"/>
    </source>
</evidence>
<evidence type="ECO:0000259" key="7">
    <source>
        <dbReference type="Pfam" id="PF04321"/>
    </source>
</evidence>
<dbReference type="AlphaFoldDB" id="A0A815JDB0"/>
<proteinExistence type="inferred from homology"/>
<protein>
    <recommendedName>
        <fullName evidence="3">Methionine adenosyltransferase 2 subunit beta</fullName>
    </recommendedName>
    <alternativeName>
        <fullName evidence="4">Methionine adenosyltransferase II beta</fullName>
    </alternativeName>
</protein>
<feature type="domain" description="RmlD-like substrate binding" evidence="7">
    <location>
        <begin position="1"/>
        <end position="271"/>
    </location>
</feature>
<dbReference type="PANTHER" id="PTHR10491:SF4">
    <property type="entry name" value="METHIONINE ADENOSYLTRANSFERASE 2 SUBUNIT BETA"/>
    <property type="match status" value="1"/>
</dbReference>
<dbReference type="Proteomes" id="UP000663824">
    <property type="component" value="Unassembled WGS sequence"/>
</dbReference>
<dbReference type="EMBL" id="CAJNOV010015343">
    <property type="protein sequence ID" value="CAF1571513.1"/>
    <property type="molecule type" value="Genomic_DNA"/>
</dbReference>